<name>A0A520RZD2_9GAMM</name>
<evidence type="ECO:0000256" key="4">
    <source>
        <dbReference type="ARBA" id="ARBA00007971"/>
    </source>
</evidence>
<dbReference type="AlphaFoldDB" id="A0A520RZD2"/>
<keyword evidence="6" id="KW-1003">Cell membrane</keyword>
<keyword evidence="8 14" id="KW-1133">Transmembrane helix</keyword>
<sequence length="593" mass="65409">MSEVALDQSTLPDIEPDLNAPANIANVETQENNLGNNGVPIIHEKSAIERFVEQPAVKRAAPAVIGLLVLLFCILFYMWISAPGYRAVYPGMLEADRQTAYELLGSSGFSVRIDTSTGELEVSNDRYHEARMVMAAQNIPKAAALGSMSSLLEQGSLTTSRFMEQVSYRSAMESELAKSIEQIGSISSARVHIAESQQSVFVRNQTPSKASVVVRPYPGRTVSRSQIQAIVHLVSSSVPYLERESVTVVDDLGQLLTNSESDLALALTAAQSEHKKDVEANYQNRVQQLISAVVGLGNVRTEVDVALNFTETESTIEEFDRGGMGPRTRSESLQLERDGLPSSEGVPGSFSNQPPADPTFTRTNQAQTSGGANGTDISSSSSTRNYELDREIRYVKQQVGAIERISVAVVINEMAFQKEDAEIDTDRLNRQIESMREVVQGAIGFNPSRGDIVTVVASAFARPVEELDVVPWYFQPDKLDGYIRLLAVFAALLFIYFTMGRPFLRELKAKSEMELPLEQVEDDGLTDEERELVNMGDVETIQDVTARLKPKAVGIPAEYLDTSQPYDQKVALMRFLVKDDVGRVSNLLKRWIQ</sequence>
<evidence type="ECO:0000256" key="8">
    <source>
        <dbReference type="ARBA" id="ARBA00022989"/>
    </source>
</evidence>
<feature type="domain" description="Flagellar M-ring C-terminal" evidence="16">
    <location>
        <begin position="291"/>
        <end position="460"/>
    </location>
</feature>
<accession>A0A520RZD2</accession>
<dbReference type="InterPro" id="IPR045851">
    <property type="entry name" value="AMP-bd_C_sf"/>
</dbReference>
<comment type="similarity">
    <text evidence="4 12">Belongs to the FliF family.</text>
</comment>
<evidence type="ECO:0000256" key="12">
    <source>
        <dbReference type="PIRNR" id="PIRNR004862"/>
    </source>
</evidence>
<protein>
    <recommendedName>
        <fullName evidence="5 12">Flagellar M-ring protein</fullName>
    </recommendedName>
</protein>
<dbReference type="InterPro" id="IPR043427">
    <property type="entry name" value="YscJ/FliF"/>
</dbReference>
<dbReference type="GO" id="GO:0071973">
    <property type="term" value="P:bacterial-type flagellum-dependent cell motility"/>
    <property type="evidence" value="ECO:0007669"/>
    <property type="project" value="InterPro"/>
</dbReference>
<keyword evidence="10 12" id="KW-0975">Bacterial flagellum</keyword>
<evidence type="ECO:0000313" key="17">
    <source>
        <dbReference type="EMBL" id="RZO75583.1"/>
    </source>
</evidence>
<comment type="function">
    <text evidence="1 12">The M ring may be actively involved in energy transduction.</text>
</comment>
<evidence type="ECO:0000256" key="9">
    <source>
        <dbReference type="ARBA" id="ARBA00023136"/>
    </source>
</evidence>
<feature type="transmembrane region" description="Helical" evidence="14">
    <location>
        <begin position="60"/>
        <end position="80"/>
    </location>
</feature>
<proteinExistence type="inferred from homology"/>
<comment type="subcellular location">
    <subcellularLocation>
        <location evidence="2 12">Bacterial flagellum basal body</location>
    </subcellularLocation>
    <subcellularLocation>
        <location evidence="3">Cell membrane</location>
        <topology evidence="3">Multi-pass membrane protein</topology>
    </subcellularLocation>
</comment>
<reference evidence="17 18" key="1">
    <citation type="submission" date="2019-02" db="EMBL/GenBank/DDBJ databases">
        <title>Prokaryotic population dynamics and viral predation in marine succession experiment using metagenomics: the confinement effect.</title>
        <authorList>
            <person name="Haro-Moreno J.M."/>
            <person name="Rodriguez-Valera F."/>
            <person name="Lopez-Perez M."/>
        </authorList>
    </citation>
    <scope>NUCLEOTIDE SEQUENCE [LARGE SCALE GENOMIC DNA]</scope>
    <source>
        <strain evidence="17">MED-G157</strain>
    </source>
</reference>
<dbReference type="InterPro" id="IPR006182">
    <property type="entry name" value="FliF_N_dom"/>
</dbReference>
<evidence type="ECO:0000256" key="11">
    <source>
        <dbReference type="ARBA" id="ARBA00025936"/>
    </source>
</evidence>
<dbReference type="PIRSF" id="PIRSF004862">
    <property type="entry name" value="FliF"/>
    <property type="match status" value="1"/>
</dbReference>
<feature type="region of interest" description="Disordered" evidence="13">
    <location>
        <begin position="317"/>
        <end position="384"/>
    </location>
</feature>
<dbReference type="PANTHER" id="PTHR30046">
    <property type="entry name" value="FLAGELLAR M-RING PROTEIN"/>
    <property type="match status" value="1"/>
</dbReference>
<evidence type="ECO:0000313" key="18">
    <source>
        <dbReference type="Proteomes" id="UP000316199"/>
    </source>
</evidence>
<dbReference type="PANTHER" id="PTHR30046:SF0">
    <property type="entry name" value="FLAGELLAR M-RING PROTEIN"/>
    <property type="match status" value="1"/>
</dbReference>
<dbReference type="NCBIfam" id="TIGR00206">
    <property type="entry name" value="fliF"/>
    <property type="match status" value="1"/>
</dbReference>
<feature type="domain" description="Flagellar M-ring N-terminal" evidence="15">
    <location>
        <begin position="81"/>
        <end position="257"/>
    </location>
</feature>
<dbReference type="EMBL" id="SHAG01000030">
    <property type="protein sequence ID" value="RZO75583.1"/>
    <property type="molecule type" value="Genomic_DNA"/>
</dbReference>
<dbReference type="Gene3D" id="3.30.300.30">
    <property type="match status" value="1"/>
</dbReference>
<dbReference type="InterPro" id="IPR013556">
    <property type="entry name" value="Flag_M-ring_C"/>
</dbReference>
<evidence type="ECO:0000259" key="15">
    <source>
        <dbReference type="Pfam" id="PF01514"/>
    </source>
</evidence>
<evidence type="ECO:0000256" key="6">
    <source>
        <dbReference type="ARBA" id="ARBA00022475"/>
    </source>
</evidence>
<dbReference type="GO" id="GO:0005886">
    <property type="term" value="C:plasma membrane"/>
    <property type="evidence" value="ECO:0007669"/>
    <property type="project" value="UniProtKB-SubCell"/>
</dbReference>
<evidence type="ECO:0000256" key="3">
    <source>
        <dbReference type="ARBA" id="ARBA00004651"/>
    </source>
</evidence>
<dbReference type="GO" id="GO:0009431">
    <property type="term" value="C:bacterial-type flagellum basal body, MS ring"/>
    <property type="evidence" value="ECO:0007669"/>
    <property type="project" value="InterPro"/>
</dbReference>
<feature type="compositionally biased region" description="Basic and acidic residues" evidence="13">
    <location>
        <begin position="328"/>
        <end position="339"/>
    </location>
</feature>
<dbReference type="InterPro" id="IPR000067">
    <property type="entry name" value="FlgMring_FliF"/>
</dbReference>
<evidence type="ECO:0000256" key="7">
    <source>
        <dbReference type="ARBA" id="ARBA00022692"/>
    </source>
</evidence>
<evidence type="ECO:0000256" key="5">
    <source>
        <dbReference type="ARBA" id="ARBA00017949"/>
    </source>
</evidence>
<dbReference type="Pfam" id="PF08345">
    <property type="entry name" value="YscJ_FliF_C"/>
    <property type="match status" value="1"/>
</dbReference>
<organism evidence="17 18">
    <name type="scientific">OM182 bacterium</name>
    <dbReference type="NCBI Taxonomy" id="2510334"/>
    <lineage>
        <taxon>Bacteria</taxon>
        <taxon>Pseudomonadati</taxon>
        <taxon>Pseudomonadota</taxon>
        <taxon>Gammaproteobacteria</taxon>
        <taxon>OMG group</taxon>
        <taxon>OM182 clade</taxon>
    </lineage>
</organism>
<evidence type="ECO:0000256" key="2">
    <source>
        <dbReference type="ARBA" id="ARBA00004117"/>
    </source>
</evidence>
<evidence type="ECO:0000256" key="13">
    <source>
        <dbReference type="SAM" id="MobiDB-lite"/>
    </source>
</evidence>
<feature type="transmembrane region" description="Helical" evidence="14">
    <location>
        <begin position="481"/>
        <end position="499"/>
    </location>
</feature>
<keyword evidence="9 14" id="KW-0472">Membrane</keyword>
<keyword evidence="17" id="KW-0969">Cilium</keyword>
<gene>
    <name evidence="17" type="primary">fliF</name>
    <name evidence="17" type="ORF">EVA68_06600</name>
</gene>
<feature type="compositionally biased region" description="Polar residues" evidence="13">
    <location>
        <begin position="349"/>
        <end position="384"/>
    </location>
</feature>
<keyword evidence="7 14" id="KW-0812">Transmembrane</keyword>
<evidence type="ECO:0000256" key="10">
    <source>
        <dbReference type="ARBA" id="ARBA00023143"/>
    </source>
</evidence>
<dbReference type="PRINTS" id="PR01009">
    <property type="entry name" value="FLGMRINGFLIF"/>
</dbReference>
<comment type="subunit">
    <text evidence="11">The basal body constitutes a major portion of the flagellar organelle and consists of four rings (L,P,S, and M) mounted on a central rod. The M ring is integral to the inner membrane of the cell and may be connected to the flagellar rod via the S ring. The S (supramembrane ring) lies just distal to the M ring. The L and P rings lie in the outer membrane and the periplasmic space, respectively.</text>
</comment>
<keyword evidence="17" id="KW-0966">Cell projection</keyword>
<evidence type="ECO:0000256" key="14">
    <source>
        <dbReference type="SAM" id="Phobius"/>
    </source>
</evidence>
<evidence type="ECO:0000256" key="1">
    <source>
        <dbReference type="ARBA" id="ARBA00003820"/>
    </source>
</evidence>
<comment type="caution">
    <text evidence="17">The sequence shown here is derived from an EMBL/GenBank/DDBJ whole genome shotgun (WGS) entry which is preliminary data.</text>
</comment>
<dbReference type="Proteomes" id="UP000316199">
    <property type="component" value="Unassembled WGS sequence"/>
</dbReference>
<dbReference type="GO" id="GO:0003774">
    <property type="term" value="F:cytoskeletal motor activity"/>
    <property type="evidence" value="ECO:0007669"/>
    <property type="project" value="InterPro"/>
</dbReference>
<keyword evidence="17" id="KW-0282">Flagellum</keyword>
<evidence type="ECO:0000259" key="16">
    <source>
        <dbReference type="Pfam" id="PF08345"/>
    </source>
</evidence>
<dbReference type="Pfam" id="PF01514">
    <property type="entry name" value="YscJ_FliF"/>
    <property type="match status" value="1"/>
</dbReference>